<keyword evidence="1" id="KW-0812">Transmembrane</keyword>
<keyword evidence="1" id="KW-1133">Transmembrane helix</keyword>
<organism evidence="2">
    <name type="scientific">marine sediment metagenome</name>
    <dbReference type="NCBI Taxonomy" id="412755"/>
    <lineage>
        <taxon>unclassified sequences</taxon>
        <taxon>metagenomes</taxon>
        <taxon>ecological metagenomes</taxon>
    </lineage>
</organism>
<accession>A0A0F9A6C3</accession>
<reference evidence="2" key="1">
    <citation type="journal article" date="2015" name="Nature">
        <title>Complex archaea that bridge the gap between prokaryotes and eukaryotes.</title>
        <authorList>
            <person name="Spang A."/>
            <person name="Saw J.H."/>
            <person name="Jorgensen S.L."/>
            <person name="Zaremba-Niedzwiedzka K."/>
            <person name="Martijn J."/>
            <person name="Lind A.E."/>
            <person name="van Eijk R."/>
            <person name="Schleper C."/>
            <person name="Guy L."/>
            <person name="Ettema T.J."/>
        </authorList>
    </citation>
    <scope>NUCLEOTIDE SEQUENCE</scope>
</reference>
<sequence>MTTIAIAYLYFTCIAIAGFIGQMLADRSYGKWKLIRRPMTMDEAGIKSLKEYRIQLAVGALPDIEIYDRIEQEIK</sequence>
<feature type="transmembrane region" description="Helical" evidence="1">
    <location>
        <begin position="6"/>
        <end position="25"/>
    </location>
</feature>
<name>A0A0F9A6C3_9ZZZZ</name>
<evidence type="ECO:0000313" key="2">
    <source>
        <dbReference type="EMBL" id="KKK74114.1"/>
    </source>
</evidence>
<comment type="caution">
    <text evidence="2">The sequence shown here is derived from an EMBL/GenBank/DDBJ whole genome shotgun (WGS) entry which is preliminary data.</text>
</comment>
<proteinExistence type="predicted"/>
<dbReference type="AlphaFoldDB" id="A0A0F9A6C3"/>
<evidence type="ECO:0000256" key="1">
    <source>
        <dbReference type="SAM" id="Phobius"/>
    </source>
</evidence>
<gene>
    <name evidence="2" type="ORF">LCGC14_2887040</name>
</gene>
<keyword evidence="1" id="KW-0472">Membrane</keyword>
<dbReference type="EMBL" id="LAZR01056474">
    <property type="protein sequence ID" value="KKK74114.1"/>
    <property type="molecule type" value="Genomic_DNA"/>
</dbReference>
<protein>
    <submittedName>
        <fullName evidence="2">Uncharacterized protein</fullName>
    </submittedName>
</protein>